<sequence>MISETVECAYCGQPKSDRVRKCPHCGNG</sequence>
<name>A0ABW1HIN3_9ACTN</name>
<accession>A0ABW1HIN3</accession>
<proteinExistence type="predicted"/>
<protein>
    <submittedName>
        <fullName evidence="2">Zinc ribbon domain-containing protein</fullName>
    </submittedName>
</protein>
<feature type="domain" description="Putative zinc-ribbon" evidence="1">
    <location>
        <begin position="4"/>
        <end position="27"/>
    </location>
</feature>
<evidence type="ECO:0000259" key="1">
    <source>
        <dbReference type="Pfam" id="PF13248"/>
    </source>
</evidence>
<comment type="caution">
    <text evidence="2">The sequence shown here is derived from an EMBL/GenBank/DDBJ whole genome shotgun (WGS) entry which is preliminary data.</text>
</comment>
<evidence type="ECO:0000313" key="2">
    <source>
        <dbReference type="EMBL" id="MFC5940408.1"/>
    </source>
</evidence>
<evidence type="ECO:0000313" key="3">
    <source>
        <dbReference type="Proteomes" id="UP001596207"/>
    </source>
</evidence>
<dbReference type="Pfam" id="PF13248">
    <property type="entry name" value="Zn_ribbon_3"/>
    <property type="match status" value="1"/>
</dbReference>
<dbReference type="Proteomes" id="UP001596207">
    <property type="component" value="Unassembled WGS sequence"/>
</dbReference>
<keyword evidence="3" id="KW-1185">Reference proteome</keyword>
<dbReference type="RefSeq" id="WP_377536270.1">
    <property type="nucleotide sequence ID" value="NZ_CP158970.1"/>
</dbReference>
<dbReference type="EMBL" id="JBHSQQ010000007">
    <property type="protein sequence ID" value="MFC5940408.1"/>
    <property type="molecule type" value="Genomic_DNA"/>
</dbReference>
<organism evidence="2 3">
    <name type="scientific">Micromonospora harpali</name>
    <dbReference type="NCBI Taxonomy" id="1490225"/>
    <lineage>
        <taxon>Bacteria</taxon>
        <taxon>Bacillati</taxon>
        <taxon>Actinomycetota</taxon>
        <taxon>Actinomycetes</taxon>
        <taxon>Micromonosporales</taxon>
        <taxon>Micromonosporaceae</taxon>
        <taxon>Micromonospora</taxon>
    </lineage>
</organism>
<dbReference type="InterPro" id="IPR059113">
    <property type="entry name" value="Znf_ribbon"/>
</dbReference>
<gene>
    <name evidence="2" type="ORF">ACFPZ4_02815</name>
</gene>
<reference evidence="3" key="1">
    <citation type="journal article" date="2019" name="Int. J. Syst. Evol. Microbiol.">
        <title>The Global Catalogue of Microorganisms (GCM) 10K type strain sequencing project: providing services to taxonomists for standard genome sequencing and annotation.</title>
        <authorList>
            <consortium name="The Broad Institute Genomics Platform"/>
            <consortium name="The Broad Institute Genome Sequencing Center for Infectious Disease"/>
            <person name="Wu L."/>
            <person name="Ma J."/>
        </authorList>
    </citation>
    <scope>NUCLEOTIDE SEQUENCE [LARGE SCALE GENOMIC DNA]</scope>
    <source>
        <strain evidence="3">CGMCC 4.7173</strain>
    </source>
</reference>